<keyword evidence="1" id="KW-0812">Transmembrane</keyword>
<evidence type="ECO:0000313" key="3">
    <source>
        <dbReference type="EMBL" id="EDP22895.1"/>
    </source>
</evidence>
<proteinExistence type="predicted"/>
<gene>
    <name evidence="3" type="ORF">FAEPRAM212_00317</name>
</gene>
<dbReference type="SMART" id="SM00900">
    <property type="entry name" value="FMN_bind"/>
    <property type="match status" value="1"/>
</dbReference>
<keyword evidence="1" id="KW-1133">Transmembrane helix</keyword>
<reference evidence="3 4" key="2">
    <citation type="submission" date="2007-09" db="EMBL/GenBank/DDBJ databases">
        <authorList>
            <person name="Fulton L."/>
            <person name="Clifton S."/>
            <person name="Fulton B."/>
            <person name="Xu J."/>
            <person name="Minx P."/>
            <person name="Pepin K.H."/>
            <person name="Johnson M."/>
            <person name="Thiruvilangam P."/>
            <person name="Bhonagiri V."/>
            <person name="Nash W.E."/>
            <person name="Mardis E.R."/>
            <person name="Wilson R.K."/>
        </authorList>
    </citation>
    <scope>NUCLEOTIDE SEQUENCE [LARGE SCALE GENOMIC DNA]</scope>
    <source>
        <strain evidence="3 4">M21/2</strain>
    </source>
</reference>
<feature type="domain" description="FMN-binding" evidence="2">
    <location>
        <begin position="63"/>
        <end position="138"/>
    </location>
</feature>
<dbReference type="GO" id="GO:0010181">
    <property type="term" value="F:FMN binding"/>
    <property type="evidence" value="ECO:0007669"/>
    <property type="project" value="InterPro"/>
</dbReference>
<comment type="caution">
    <text evidence="3">The sequence shown here is derived from an EMBL/GenBank/DDBJ whole genome shotgun (WGS) entry which is preliminary data.</text>
</comment>
<organism evidence="3 4">
    <name type="scientific">Faecalibacterium prausnitzii M21/2</name>
    <dbReference type="NCBI Taxonomy" id="411485"/>
    <lineage>
        <taxon>Bacteria</taxon>
        <taxon>Bacillati</taxon>
        <taxon>Bacillota</taxon>
        <taxon>Clostridia</taxon>
        <taxon>Eubacteriales</taxon>
        <taxon>Oscillospiraceae</taxon>
        <taxon>Faecalibacterium</taxon>
    </lineage>
</organism>
<dbReference type="HOGENOM" id="CLU_050198_0_0_9"/>
<reference evidence="3 4" key="1">
    <citation type="submission" date="2007-09" db="EMBL/GenBank/DDBJ databases">
        <title>Draft genome sequence of Faecalibacterium prausnitzii M21/2.</title>
        <authorList>
            <person name="Sudarsanam P."/>
            <person name="Ley R."/>
            <person name="Guruge J."/>
            <person name="Turnbaugh P.J."/>
            <person name="Mahowald M."/>
            <person name="Liep D."/>
            <person name="Gordon J."/>
        </authorList>
    </citation>
    <scope>NUCLEOTIDE SEQUENCE [LARGE SCALE GENOMIC DNA]</scope>
    <source>
        <strain evidence="3 4">M21/2</strain>
    </source>
</reference>
<dbReference type="AlphaFoldDB" id="A8S6U5"/>
<dbReference type="Proteomes" id="UP000005945">
    <property type="component" value="Unassembled WGS sequence"/>
</dbReference>
<evidence type="ECO:0000259" key="2">
    <source>
        <dbReference type="SMART" id="SM00900"/>
    </source>
</evidence>
<dbReference type="Pfam" id="PF04205">
    <property type="entry name" value="FMN_bind"/>
    <property type="match status" value="1"/>
</dbReference>
<protein>
    <submittedName>
        <fullName evidence="3">FMN-binding domain protein</fullName>
    </submittedName>
</protein>
<dbReference type="Gene3D" id="3.90.1010.20">
    <property type="match status" value="2"/>
</dbReference>
<feature type="transmembrane region" description="Helical" evidence="1">
    <location>
        <begin position="27"/>
        <end position="48"/>
    </location>
</feature>
<evidence type="ECO:0000256" key="1">
    <source>
        <dbReference type="SAM" id="Phobius"/>
    </source>
</evidence>
<evidence type="ECO:0000313" key="4">
    <source>
        <dbReference type="Proteomes" id="UP000005945"/>
    </source>
</evidence>
<keyword evidence="1" id="KW-0472">Membrane</keyword>
<sequence>MTFSGDRTQTDFSLEERPMKQEIIRKLSAAVAMSLVVGVSLAACGGGSSSTAAGVTKTGSAEGFGGAVTATLTVDANGTVTDCKLEGAQETESIGGAALEELSKQVVAANGPSIDGVAGATVTTKAVRKAVAAALGVELAEEAPADSAAVAPAEPAAIVPVEGGIQIGQAYAAAHGTKCFTEAVAVVKDDVILAAYLDDFQFTSTDAGVTAVPNSDSDFAAGYAEGKVLMSKRANADYYSKMMAEKGGSTVALDANFDAIQNFAVGKTISELEDVAAKGAEAVDAVSGATLVDTAGYLSAIVDAAKNAQTTQAVEFNGSSEDLKLNVVYGAAHGTKCFTSGAVATAGDTIVLSYIDEFQFAGSDAGVVGVPNSDSDFGAGYAEGKVLMSKRVNADYYSKMMAEKAGSTVSLDANYDAIQNHVNGMSIADAEALSKDEKAVDAVSGATLVDTAGYVGVLVDAAK</sequence>
<dbReference type="InterPro" id="IPR007329">
    <property type="entry name" value="FMN-bd"/>
</dbReference>
<name>A8S6U5_9FIRM</name>
<dbReference type="EMBL" id="ABED02000015">
    <property type="protein sequence ID" value="EDP22895.1"/>
    <property type="molecule type" value="Genomic_DNA"/>
</dbReference>
<accession>A8S6U5</accession>
<dbReference type="GO" id="GO:0016020">
    <property type="term" value="C:membrane"/>
    <property type="evidence" value="ECO:0007669"/>
    <property type="project" value="InterPro"/>
</dbReference>